<name>A0A8T3B9J5_DENNO</name>
<dbReference type="EMBL" id="JAGYWB010000010">
    <property type="protein sequence ID" value="KAI0507555.1"/>
    <property type="molecule type" value="Genomic_DNA"/>
</dbReference>
<proteinExistence type="predicted"/>
<organism evidence="1 2">
    <name type="scientific">Dendrobium nobile</name>
    <name type="common">Orchid</name>
    <dbReference type="NCBI Taxonomy" id="94219"/>
    <lineage>
        <taxon>Eukaryota</taxon>
        <taxon>Viridiplantae</taxon>
        <taxon>Streptophyta</taxon>
        <taxon>Embryophyta</taxon>
        <taxon>Tracheophyta</taxon>
        <taxon>Spermatophyta</taxon>
        <taxon>Magnoliopsida</taxon>
        <taxon>Liliopsida</taxon>
        <taxon>Asparagales</taxon>
        <taxon>Orchidaceae</taxon>
        <taxon>Epidendroideae</taxon>
        <taxon>Malaxideae</taxon>
        <taxon>Dendrobiinae</taxon>
        <taxon>Dendrobium</taxon>
    </lineage>
</organism>
<reference evidence="1" key="1">
    <citation type="journal article" date="2022" name="Front. Genet.">
        <title>Chromosome-Scale Assembly of the Dendrobium nobile Genome Provides Insights Into the Molecular Mechanism of the Biosynthesis of the Medicinal Active Ingredient of Dendrobium.</title>
        <authorList>
            <person name="Xu Q."/>
            <person name="Niu S.-C."/>
            <person name="Li K.-L."/>
            <person name="Zheng P.-J."/>
            <person name="Zhang X.-J."/>
            <person name="Jia Y."/>
            <person name="Liu Y."/>
            <person name="Niu Y.-X."/>
            <person name="Yu L.-H."/>
            <person name="Chen D.-F."/>
            <person name="Zhang G.-Q."/>
        </authorList>
    </citation>
    <scope>NUCLEOTIDE SEQUENCE</scope>
    <source>
        <tissue evidence="1">Leaf</tissue>
    </source>
</reference>
<dbReference type="AlphaFoldDB" id="A0A8T3B9J5"/>
<dbReference type="Proteomes" id="UP000829196">
    <property type="component" value="Unassembled WGS sequence"/>
</dbReference>
<protein>
    <submittedName>
        <fullName evidence="1">Uncharacterized protein</fullName>
    </submittedName>
</protein>
<sequence length="164" mass="18265">MDDGQSLYIPTPEYSFVIPCSIKYNTFMCMLAAKVMRMAQILAKLLRAVTGHCPEANQDVPHHHYTVYHCVTDDIVHPDWVLNEWLKPSAPPSTAFLPIEPEVEKARRSSCWIERSDGSSLAVKVTVTPGPVPAGPVRFYTRRTNVGRNQTERAERVSGGPNSG</sequence>
<keyword evidence="2" id="KW-1185">Reference proteome</keyword>
<accession>A0A8T3B9J5</accession>
<evidence type="ECO:0000313" key="2">
    <source>
        <dbReference type="Proteomes" id="UP000829196"/>
    </source>
</evidence>
<comment type="caution">
    <text evidence="1">The sequence shown here is derived from an EMBL/GenBank/DDBJ whole genome shotgun (WGS) entry which is preliminary data.</text>
</comment>
<evidence type="ECO:0000313" key="1">
    <source>
        <dbReference type="EMBL" id="KAI0507555.1"/>
    </source>
</evidence>
<gene>
    <name evidence="1" type="ORF">KFK09_013681</name>
</gene>